<comment type="caution">
    <text evidence="2">The sequence shown here is derived from an EMBL/GenBank/DDBJ whole genome shotgun (WGS) entry which is preliminary data.</text>
</comment>
<proteinExistence type="predicted"/>
<protein>
    <submittedName>
        <fullName evidence="2">RNA-directed DNA polymerase, eukaryota, reverse transcriptase zinc-binding domain protein</fullName>
    </submittedName>
</protein>
<sequence>FGFGSKWRSWIRGSLCSGKASILVNGCPTVEFQFHRGLKQGDPLAPFLFILVMESLHLSFSRAVEAGIFTGIKIDSSLTLSHLFYADDAVFIGEWSNGNLIGIMNILRCFSFLLGMSINIHKSHLLGIGVDVSVFEAANRICCSVMKAPFWYLGIMVGGNMSLVKEWDESIAKLKKKLSK</sequence>
<evidence type="ECO:0000259" key="1">
    <source>
        <dbReference type="PROSITE" id="PS50878"/>
    </source>
</evidence>
<dbReference type="AlphaFoldDB" id="A0A699QAU1"/>
<evidence type="ECO:0000313" key="2">
    <source>
        <dbReference type="EMBL" id="GFC57130.1"/>
    </source>
</evidence>
<gene>
    <name evidence="2" type="ORF">Tci_829100</name>
</gene>
<dbReference type="GO" id="GO:0003964">
    <property type="term" value="F:RNA-directed DNA polymerase activity"/>
    <property type="evidence" value="ECO:0007669"/>
    <property type="project" value="UniProtKB-KW"/>
</dbReference>
<name>A0A699QAU1_TANCI</name>
<dbReference type="PANTHER" id="PTHR33116:SF81">
    <property type="entry name" value="RNA-DIRECTED DNA POLYMERASE"/>
    <property type="match status" value="1"/>
</dbReference>
<keyword evidence="2" id="KW-0695">RNA-directed DNA polymerase</keyword>
<keyword evidence="2" id="KW-0548">Nucleotidyltransferase</keyword>
<feature type="domain" description="Reverse transcriptase" evidence="1">
    <location>
        <begin position="1"/>
        <end position="157"/>
    </location>
</feature>
<dbReference type="EMBL" id="BKCJ010972346">
    <property type="protein sequence ID" value="GFC57130.1"/>
    <property type="molecule type" value="Genomic_DNA"/>
</dbReference>
<organism evidence="2">
    <name type="scientific">Tanacetum cinerariifolium</name>
    <name type="common">Dalmatian daisy</name>
    <name type="synonym">Chrysanthemum cinerariifolium</name>
    <dbReference type="NCBI Taxonomy" id="118510"/>
    <lineage>
        <taxon>Eukaryota</taxon>
        <taxon>Viridiplantae</taxon>
        <taxon>Streptophyta</taxon>
        <taxon>Embryophyta</taxon>
        <taxon>Tracheophyta</taxon>
        <taxon>Spermatophyta</taxon>
        <taxon>Magnoliopsida</taxon>
        <taxon>eudicotyledons</taxon>
        <taxon>Gunneridae</taxon>
        <taxon>Pentapetalae</taxon>
        <taxon>asterids</taxon>
        <taxon>campanulids</taxon>
        <taxon>Asterales</taxon>
        <taxon>Asteraceae</taxon>
        <taxon>Asteroideae</taxon>
        <taxon>Anthemideae</taxon>
        <taxon>Anthemidinae</taxon>
        <taxon>Tanacetum</taxon>
    </lineage>
</organism>
<dbReference type="PANTHER" id="PTHR33116">
    <property type="entry name" value="REVERSE TRANSCRIPTASE ZINC-BINDING DOMAIN-CONTAINING PROTEIN-RELATED-RELATED"/>
    <property type="match status" value="1"/>
</dbReference>
<keyword evidence="2" id="KW-0808">Transferase</keyword>
<accession>A0A699QAU1</accession>
<feature type="non-terminal residue" evidence="2">
    <location>
        <position position="1"/>
    </location>
</feature>
<dbReference type="PROSITE" id="PS50878">
    <property type="entry name" value="RT_POL"/>
    <property type="match status" value="1"/>
</dbReference>
<reference evidence="2" key="1">
    <citation type="journal article" date="2019" name="Sci. Rep.">
        <title>Draft genome of Tanacetum cinerariifolium, the natural source of mosquito coil.</title>
        <authorList>
            <person name="Yamashiro T."/>
            <person name="Shiraishi A."/>
            <person name="Satake H."/>
            <person name="Nakayama K."/>
        </authorList>
    </citation>
    <scope>NUCLEOTIDE SEQUENCE</scope>
</reference>
<dbReference type="InterPro" id="IPR000477">
    <property type="entry name" value="RT_dom"/>
</dbReference>
<dbReference type="Pfam" id="PF00078">
    <property type="entry name" value="RVT_1"/>
    <property type="match status" value="1"/>
</dbReference>